<keyword evidence="5" id="KW-0812">Transmembrane</keyword>
<name>A0ABP0W4P0_9BRYO</name>
<dbReference type="EMBL" id="OZ020108">
    <property type="protein sequence ID" value="CAK9260530.1"/>
    <property type="molecule type" value="Genomic_DNA"/>
</dbReference>
<dbReference type="Pfam" id="PF05637">
    <property type="entry name" value="Glyco_transf_34"/>
    <property type="match status" value="2"/>
</dbReference>
<dbReference type="InterPro" id="IPR029044">
    <property type="entry name" value="Nucleotide-diphossugar_trans"/>
</dbReference>
<organism evidence="6 7">
    <name type="scientific">Sphagnum jensenii</name>
    <dbReference type="NCBI Taxonomy" id="128206"/>
    <lineage>
        <taxon>Eukaryota</taxon>
        <taxon>Viridiplantae</taxon>
        <taxon>Streptophyta</taxon>
        <taxon>Embryophyta</taxon>
        <taxon>Bryophyta</taxon>
        <taxon>Sphagnophytina</taxon>
        <taxon>Sphagnopsida</taxon>
        <taxon>Sphagnales</taxon>
        <taxon>Sphagnaceae</taxon>
        <taxon>Sphagnum</taxon>
    </lineage>
</organism>
<dbReference type="InterPro" id="IPR008630">
    <property type="entry name" value="Glyco_trans_34"/>
</dbReference>
<dbReference type="Proteomes" id="UP001497444">
    <property type="component" value="Chromosome 13"/>
</dbReference>
<dbReference type="PANTHER" id="PTHR31306:SF4">
    <property type="entry name" value="ALPHA-1,2-GALACTOSYLTRANSFERASE"/>
    <property type="match status" value="1"/>
</dbReference>
<keyword evidence="5" id="KW-0472">Membrane</keyword>
<protein>
    <submittedName>
        <fullName evidence="6">Uncharacterized protein</fullName>
    </submittedName>
</protein>
<keyword evidence="5" id="KW-1133">Transmembrane helix</keyword>
<dbReference type="Gene3D" id="3.90.550.10">
    <property type="entry name" value="Spore Coat Polysaccharide Biosynthesis Protein SpsA, Chain A"/>
    <property type="match status" value="1"/>
</dbReference>
<gene>
    <name evidence="6" type="ORF">CSSPJE1EN1_LOCUS6008</name>
</gene>
<sequence>MSSDVVDKKECVVCPCQYSCVSQRISHSRVLFLHGAATISRAFVLFLLLHCFAYQTRASTTERTNGSSCSLLLLVLPAYRNNDGGGCCGFAMAAIIMSGLSPSQRNLLLPHAAVDLCRASSKVGLSSSTSCLLQKTESCSSSSSSVRQRRLYVLRKLVVVLGSLVLCCFLSIHLSKLLLSRANELGRQCNVGGGGGGVEGSASVGGGGGGGSGGEDRQQARLQRLEMLRSYKFAMVTCSDGSRINPQRSFEGLMELVTPNKRSYVARHGYEFVDASDVLDKERPPSWSKILAVKKNLPHYDWVFWNDADSVVTNPAISLEEIIHSAVGDSEANSMPDFIITKDVTGVNAGMFFFRNSEWSRHFLDLWWNQTAFVQPFGQSKSGDNDALKHLLDIMPENERNQHIRIPQMQCLFNSNVWKFSWRSGLRLVTVTKTIWQGVYSKGDFMVHLAGLDDKKKLIEEVLHDIKEEGRPSWRRLKV</sequence>
<evidence type="ECO:0000313" key="6">
    <source>
        <dbReference type="EMBL" id="CAK9260530.1"/>
    </source>
</evidence>
<proteinExistence type="inferred from homology"/>
<accession>A0ABP0W4P0</accession>
<reference evidence="6" key="1">
    <citation type="submission" date="2024-02" db="EMBL/GenBank/DDBJ databases">
        <authorList>
            <consortium name="ELIXIR-Norway"/>
            <consortium name="Elixir Norway"/>
        </authorList>
    </citation>
    <scope>NUCLEOTIDE SEQUENCE</scope>
</reference>
<dbReference type="PANTHER" id="PTHR31306">
    <property type="entry name" value="ALPHA-1,6-MANNOSYLTRANSFERASE MNN11-RELATED"/>
    <property type="match status" value="1"/>
</dbReference>
<evidence type="ECO:0000313" key="7">
    <source>
        <dbReference type="Proteomes" id="UP001497444"/>
    </source>
</evidence>
<evidence type="ECO:0000256" key="3">
    <source>
        <dbReference type="ARBA" id="ARBA00022676"/>
    </source>
</evidence>
<keyword evidence="4" id="KW-0808">Transferase</keyword>
<comment type="subcellular location">
    <subcellularLocation>
        <location evidence="1">Golgi apparatus membrane</location>
        <topology evidence="1">Single-pass type II membrane protein</topology>
    </subcellularLocation>
</comment>
<comment type="similarity">
    <text evidence="2">Belongs to the glycosyltransferase 34 family.</text>
</comment>
<keyword evidence="7" id="KW-1185">Reference proteome</keyword>
<keyword evidence="3" id="KW-0328">Glycosyltransferase</keyword>
<dbReference type="SUPFAM" id="SSF53448">
    <property type="entry name" value="Nucleotide-diphospho-sugar transferases"/>
    <property type="match status" value="1"/>
</dbReference>
<evidence type="ECO:0000256" key="4">
    <source>
        <dbReference type="ARBA" id="ARBA00022679"/>
    </source>
</evidence>
<feature type="transmembrane region" description="Helical" evidence="5">
    <location>
        <begin position="157"/>
        <end position="179"/>
    </location>
</feature>
<feature type="transmembrane region" description="Helical" evidence="5">
    <location>
        <begin position="31"/>
        <end position="53"/>
    </location>
</feature>
<evidence type="ECO:0000256" key="2">
    <source>
        <dbReference type="ARBA" id="ARBA00005664"/>
    </source>
</evidence>
<evidence type="ECO:0000256" key="5">
    <source>
        <dbReference type="SAM" id="Phobius"/>
    </source>
</evidence>
<evidence type="ECO:0000256" key="1">
    <source>
        <dbReference type="ARBA" id="ARBA00004323"/>
    </source>
</evidence>